<dbReference type="Proteomes" id="UP000028486">
    <property type="component" value="Plasmid pCIG1485E"/>
</dbReference>
<evidence type="ECO:0000313" key="2">
    <source>
        <dbReference type="Proteomes" id="UP000028486"/>
    </source>
</evidence>
<evidence type="ECO:0000313" key="1">
    <source>
        <dbReference type="EMBL" id="AII15572.1"/>
    </source>
</evidence>
<gene>
    <name evidence="1" type="ORF">CIG1485E_a0047</name>
</gene>
<dbReference type="HOGENOM" id="CLU_2567416_0_0_7"/>
<dbReference type="KEGG" id="caj:CIG1485E_a0047"/>
<accession>A0A076FDT8</accession>
<dbReference type="EMBL" id="CP009044">
    <property type="protein sequence ID" value="AII15572.1"/>
    <property type="molecule type" value="Genomic_DNA"/>
</dbReference>
<organism evidence="1 2">
    <name type="scientific">Campylobacter iguaniorum</name>
    <dbReference type="NCBI Taxonomy" id="1244531"/>
    <lineage>
        <taxon>Bacteria</taxon>
        <taxon>Pseudomonadati</taxon>
        <taxon>Campylobacterota</taxon>
        <taxon>Epsilonproteobacteria</taxon>
        <taxon>Campylobacterales</taxon>
        <taxon>Campylobacteraceae</taxon>
        <taxon>Campylobacter</taxon>
    </lineage>
</organism>
<geneLocation type="plasmid" evidence="1 2">
    <name>pCIG1485E</name>
</geneLocation>
<dbReference type="RefSeq" id="WP_041572699.1">
    <property type="nucleotide sequence ID" value="NZ_CP009044.1"/>
</dbReference>
<protein>
    <submittedName>
        <fullName evidence="1">Uncharacterized protein</fullName>
    </submittedName>
</protein>
<sequence>MKMTRKQMHSQAKKYMVDLKKDLDQEITRLIDSGAIDFDLEDPRSFGKVKAVCKAAMENVADKVSHFSSETKEDYLNLKKF</sequence>
<dbReference type="AlphaFoldDB" id="A0A076FDT8"/>
<reference evidence="1 2" key="1">
    <citation type="journal article" date="2014" name="Genome Announc.">
        <title>Complete Genome Sequence of Campylobacter iguaniorum Strain 1485ET, Isolated from a Bearded Dragon (Pogona vitticeps).</title>
        <authorList>
            <person name="Gilbert M.J."/>
            <person name="Miller W.G."/>
            <person name="Yee E."/>
            <person name="Kik M."/>
            <person name="Wagenaar J.A."/>
            <person name="Duim B."/>
        </authorList>
    </citation>
    <scope>NUCLEOTIDE SEQUENCE [LARGE SCALE GENOMIC DNA]</scope>
    <source>
        <strain evidence="1 2">1485E</strain>
        <plasmid evidence="1">pCIG1485E</plasmid>
    </source>
</reference>
<keyword evidence="2" id="KW-1185">Reference proteome</keyword>
<name>A0A076FDT8_9BACT</name>
<keyword evidence="1" id="KW-0614">Plasmid</keyword>
<proteinExistence type="predicted"/>